<name>A0AAF0Q6C8_SOLVR</name>
<dbReference type="EMBL" id="CP133613">
    <property type="protein sequence ID" value="WMV14179.1"/>
    <property type="molecule type" value="Genomic_DNA"/>
</dbReference>
<evidence type="ECO:0000313" key="2">
    <source>
        <dbReference type="EMBL" id="WMV14179.1"/>
    </source>
</evidence>
<proteinExistence type="predicted"/>
<gene>
    <name evidence="2" type="ORF">MTR67_007564</name>
</gene>
<accession>A0AAF0Q6C8</accession>
<evidence type="ECO:0000256" key="1">
    <source>
        <dbReference type="SAM" id="Phobius"/>
    </source>
</evidence>
<keyword evidence="1" id="KW-0812">Transmembrane</keyword>
<sequence>MQLRYLLKPIILILVLNVLYTVSICLNVTDLGVWNSRISFTFMAQMGYTVNVEALQLQGCSVRLCLIAYSNSMTRVWDPRQSRCVNSSILQSDLARAVALSPNFTPCYIVERGTVLSNASLLLVEIDYSFVVVLWLRTIPCWHDSPEEYFGGSQNKLTLYLDFHLCKGNWVNTGQECTLSEFLLPDICAYKTFDVLNFSLGGVTWLASIMWPYIGGCDQLNFSQFPFDPGTKCVTVSICLIATDLGVWNSRISFIFMAYTGYTVNVEALQLQGCYVRFCLIAYSNSMTRVWDPGQSWCVNSSILQSDLALAVALSPNFTPYYIVEKVFPST</sequence>
<reference evidence="2" key="1">
    <citation type="submission" date="2023-08" db="EMBL/GenBank/DDBJ databases">
        <title>A de novo genome assembly of Solanum verrucosum Schlechtendal, a Mexican diploid species geographically isolated from the other diploid A-genome species in potato relatives.</title>
        <authorList>
            <person name="Hosaka K."/>
        </authorList>
    </citation>
    <scope>NUCLEOTIDE SEQUENCE</scope>
    <source>
        <tissue evidence="2">Young leaves</tissue>
    </source>
</reference>
<keyword evidence="1" id="KW-0472">Membrane</keyword>
<dbReference type="Proteomes" id="UP001234989">
    <property type="component" value="Chromosome 2"/>
</dbReference>
<feature type="transmembrane region" description="Helical" evidence="1">
    <location>
        <begin position="12"/>
        <end position="34"/>
    </location>
</feature>
<keyword evidence="3" id="KW-1185">Reference proteome</keyword>
<organism evidence="2 3">
    <name type="scientific">Solanum verrucosum</name>
    <dbReference type="NCBI Taxonomy" id="315347"/>
    <lineage>
        <taxon>Eukaryota</taxon>
        <taxon>Viridiplantae</taxon>
        <taxon>Streptophyta</taxon>
        <taxon>Embryophyta</taxon>
        <taxon>Tracheophyta</taxon>
        <taxon>Spermatophyta</taxon>
        <taxon>Magnoliopsida</taxon>
        <taxon>eudicotyledons</taxon>
        <taxon>Gunneridae</taxon>
        <taxon>Pentapetalae</taxon>
        <taxon>asterids</taxon>
        <taxon>lamiids</taxon>
        <taxon>Solanales</taxon>
        <taxon>Solanaceae</taxon>
        <taxon>Solanoideae</taxon>
        <taxon>Solaneae</taxon>
        <taxon>Solanum</taxon>
    </lineage>
</organism>
<keyword evidence="1" id="KW-1133">Transmembrane helix</keyword>
<dbReference type="AlphaFoldDB" id="A0AAF0Q6C8"/>
<evidence type="ECO:0000313" key="3">
    <source>
        <dbReference type="Proteomes" id="UP001234989"/>
    </source>
</evidence>
<protein>
    <submittedName>
        <fullName evidence="2">Uncharacterized protein</fullName>
    </submittedName>
</protein>